<feature type="binding site" evidence="5">
    <location>
        <position position="273"/>
    </location>
    <ligand>
        <name>Zn(2+)</name>
        <dbReference type="ChEBI" id="CHEBI:29105"/>
    </ligand>
</feature>
<keyword evidence="3 5" id="KW-0862">Zinc</keyword>
<comment type="caution">
    <text evidence="7">The sequence shown here is derived from an EMBL/GenBank/DDBJ whole genome shotgun (WGS) entry which is preliminary data.</text>
</comment>
<keyword evidence="1" id="KW-0808">Transferase</keyword>
<dbReference type="Proteomes" id="UP001165090">
    <property type="component" value="Unassembled WGS sequence"/>
</dbReference>
<feature type="binding site" evidence="5">
    <location>
        <position position="192"/>
    </location>
    <ligand>
        <name>Zn(2+)</name>
        <dbReference type="ChEBI" id="CHEBI:29105"/>
    </ligand>
</feature>
<evidence type="ECO:0000259" key="6">
    <source>
        <dbReference type="PROSITE" id="PS50305"/>
    </source>
</evidence>
<gene>
    <name evidence="7" type="ORF">VaNZ11_000214</name>
</gene>
<evidence type="ECO:0000256" key="4">
    <source>
        <dbReference type="ARBA" id="ARBA00023027"/>
    </source>
</evidence>
<dbReference type="PROSITE" id="PS50305">
    <property type="entry name" value="SIRTUIN"/>
    <property type="match status" value="1"/>
</dbReference>
<dbReference type="InterPro" id="IPR029035">
    <property type="entry name" value="DHS-like_NAD/FAD-binding_dom"/>
</dbReference>
<evidence type="ECO:0000313" key="8">
    <source>
        <dbReference type="Proteomes" id="UP001165090"/>
    </source>
</evidence>
<dbReference type="EMBL" id="BSDZ01000003">
    <property type="protein sequence ID" value="GLI58589.1"/>
    <property type="molecule type" value="Genomic_DNA"/>
</dbReference>
<dbReference type="Gene3D" id="3.40.50.1220">
    <property type="entry name" value="TPP-binding domain"/>
    <property type="match status" value="1"/>
</dbReference>
<feature type="active site" description="Proton acceptor" evidence="5">
    <location>
        <position position="181"/>
    </location>
</feature>
<keyword evidence="4" id="KW-0520">NAD</keyword>
<dbReference type="PANTHER" id="PTHR11085:SF10">
    <property type="entry name" value="NAD-DEPENDENT PROTEIN DEACYLASE SIRTUIN-5, MITOCHONDRIAL-RELATED"/>
    <property type="match status" value="1"/>
</dbReference>
<feature type="non-terminal residue" evidence="7">
    <location>
        <position position="1"/>
    </location>
</feature>
<sequence length="373" mass="40455">ALEAERPSVSENVISAFRFAMLARHVIKNPHVFCSTFKVGRLKDSGTCRATHNAAPVAPPATDEEIASLVAAFQESRRLVVLTGAGCSTESGVPDYRSPQGAYSTGFKPMTHQQFLKSPTNRARYWARSFYGWPRFSATQPNSAHFALAELEQRGWVDGILTQNVDRLHTRAGSREVLELHGTSHEVICLECGRRSPRQALQDALAALNPVVAAHVGELTSRPPDLLAERLQALRVGTSQDDMRVAGLQQRPDGDVELVNAGQGFLVAPCKDCGGLLKPDVVFFGDNIPQERKDRAAAMVASSDTLVVVGSSVMVYSAYRLVEIAKASGARLLIVNVGPTRADRLADVKIEARAGEVLSRLARCPNLQLPKLL</sequence>
<dbReference type="InterPro" id="IPR003000">
    <property type="entry name" value="Sirtuin"/>
</dbReference>
<evidence type="ECO:0000313" key="7">
    <source>
        <dbReference type="EMBL" id="GLI58589.1"/>
    </source>
</evidence>
<evidence type="ECO:0000256" key="3">
    <source>
        <dbReference type="ARBA" id="ARBA00022833"/>
    </source>
</evidence>
<dbReference type="InterPro" id="IPR026587">
    <property type="entry name" value="Sirtuin_class_II"/>
</dbReference>
<keyword evidence="8" id="KW-1185">Reference proteome</keyword>
<accession>A0ABQ5RMA3</accession>
<proteinExistence type="inferred from homology"/>
<dbReference type="Gene3D" id="3.30.1600.10">
    <property type="entry name" value="SIR2/SIRT2 'Small Domain"/>
    <property type="match status" value="1"/>
</dbReference>
<dbReference type="InterPro" id="IPR026590">
    <property type="entry name" value="Ssirtuin_cat_dom"/>
</dbReference>
<evidence type="ECO:0000256" key="2">
    <source>
        <dbReference type="ARBA" id="ARBA00022723"/>
    </source>
</evidence>
<dbReference type="InterPro" id="IPR026591">
    <property type="entry name" value="Sirtuin_cat_small_dom_sf"/>
</dbReference>
<keyword evidence="2 5" id="KW-0479">Metal-binding</keyword>
<dbReference type="SUPFAM" id="SSF52467">
    <property type="entry name" value="DHS-like NAD/FAD-binding domain"/>
    <property type="match status" value="1"/>
</dbReference>
<feature type="domain" description="Deacetylase sirtuin-type" evidence="6">
    <location>
        <begin position="59"/>
        <end position="373"/>
    </location>
</feature>
<dbReference type="PANTHER" id="PTHR11085">
    <property type="entry name" value="NAD-DEPENDENT PROTEIN DEACYLASE SIRTUIN-5, MITOCHONDRIAL-RELATED"/>
    <property type="match status" value="1"/>
</dbReference>
<dbReference type="Pfam" id="PF02146">
    <property type="entry name" value="SIR2"/>
    <property type="match status" value="1"/>
</dbReference>
<reference evidence="7 8" key="1">
    <citation type="journal article" date="2023" name="IScience">
        <title>Expanded male sex-determining region conserved during the evolution of homothallism in the green alga Volvox.</title>
        <authorList>
            <person name="Yamamoto K."/>
            <person name="Matsuzaki R."/>
            <person name="Mahakham W."/>
            <person name="Heman W."/>
            <person name="Sekimoto H."/>
            <person name="Kawachi M."/>
            <person name="Minakuchi Y."/>
            <person name="Toyoda A."/>
            <person name="Nozaki H."/>
        </authorList>
    </citation>
    <scope>NUCLEOTIDE SEQUENCE [LARGE SCALE GENOMIC DNA]</scope>
    <source>
        <strain evidence="7 8">NIES-4468</strain>
    </source>
</reference>
<evidence type="ECO:0000256" key="5">
    <source>
        <dbReference type="PROSITE-ProRule" id="PRU00236"/>
    </source>
</evidence>
<feature type="binding site" evidence="5">
    <location>
        <position position="189"/>
    </location>
    <ligand>
        <name>Zn(2+)</name>
        <dbReference type="ChEBI" id="CHEBI:29105"/>
    </ligand>
</feature>
<protein>
    <recommendedName>
        <fullName evidence="6">Deacetylase sirtuin-type domain-containing protein</fullName>
    </recommendedName>
</protein>
<name>A0ABQ5RMA3_9CHLO</name>
<dbReference type="InterPro" id="IPR050134">
    <property type="entry name" value="NAD-dep_sirtuin_deacylases"/>
</dbReference>
<dbReference type="HAMAP" id="MF_01967">
    <property type="entry name" value="Sirtuin_ClassII"/>
    <property type="match status" value="1"/>
</dbReference>
<organism evidence="7 8">
    <name type="scientific">Volvox africanus</name>
    <dbReference type="NCBI Taxonomy" id="51714"/>
    <lineage>
        <taxon>Eukaryota</taxon>
        <taxon>Viridiplantae</taxon>
        <taxon>Chlorophyta</taxon>
        <taxon>core chlorophytes</taxon>
        <taxon>Chlorophyceae</taxon>
        <taxon>CS clade</taxon>
        <taxon>Chlamydomonadales</taxon>
        <taxon>Volvocaceae</taxon>
        <taxon>Volvox</taxon>
    </lineage>
</organism>
<feature type="binding site" evidence="5">
    <location>
        <position position="270"/>
    </location>
    <ligand>
        <name>Zn(2+)</name>
        <dbReference type="ChEBI" id="CHEBI:29105"/>
    </ligand>
</feature>
<evidence type="ECO:0000256" key="1">
    <source>
        <dbReference type="ARBA" id="ARBA00022679"/>
    </source>
</evidence>